<keyword evidence="6" id="KW-0067">ATP-binding</keyword>
<feature type="transmembrane region" description="Helical" evidence="9">
    <location>
        <begin position="541"/>
        <end position="562"/>
    </location>
</feature>
<feature type="transmembrane region" description="Helical" evidence="9">
    <location>
        <begin position="492"/>
        <end position="510"/>
    </location>
</feature>
<dbReference type="GO" id="GO:0140359">
    <property type="term" value="F:ABC-type transporter activity"/>
    <property type="evidence" value="ECO:0007669"/>
    <property type="project" value="InterPro"/>
</dbReference>
<feature type="transmembrane region" description="Helical" evidence="9">
    <location>
        <begin position="355"/>
        <end position="374"/>
    </location>
</feature>
<dbReference type="GO" id="GO:0005524">
    <property type="term" value="F:ATP binding"/>
    <property type="evidence" value="ECO:0007669"/>
    <property type="project" value="UniProtKB-KW"/>
</dbReference>
<dbReference type="GO" id="GO:0005319">
    <property type="term" value="F:lipid transporter activity"/>
    <property type="evidence" value="ECO:0000318"/>
    <property type="project" value="GO_Central"/>
</dbReference>
<dbReference type="SMART" id="SM00382">
    <property type="entry name" value="AAA"/>
    <property type="match status" value="1"/>
</dbReference>
<evidence type="ECO:0000256" key="2">
    <source>
        <dbReference type="ARBA" id="ARBA00008526"/>
    </source>
</evidence>
<dbReference type="GO" id="GO:0016887">
    <property type="term" value="F:ATP hydrolysis activity"/>
    <property type="evidence" value="ECO:0007669"/>
    <property type="project" value="InterPro"/>
</dbReference>
<comment type="similarity">
    <text evidence="2">Belongs to the ABC transporter superfamily. ABCA family. CPR flippase (TC 3.A.1.211) subfamily.</text>
</comment>
<dbReference type="InParanoid" id="A0A804PHN1"/>
<evidence type="ECO:0000313" key="12">
    <source>
        <dbReference type="Proteomes" id="UP000007305"/>
    </source>
</evidence>
<dbReference type="InterPro" id="IPR013525">
    <property type="entry name" value="ABC2_TM"/>
</dbReference>
<reference evidence="12" key="1">
    <citation type="journal article" date="2009" name="Science">
        <title>The B73 maize genome: complexity, diversity, and dynamics.</title>
        <authorList>
            <person name="Schnable P.S."/>
            <person name="Ware D."/>
            <person name="Fulton R.S."/>
            <person name="Stein J.C."/>
            <person name="Wei F."/>
            <person name="Pasternak S."/>
            <person name="Liang C."/>
            <person name="Zhang J."/>
            <person name="Fulton L."/>
            <person name="Graves T.A."/>
            <person name="Minx P."/>
            <person name="Reily A.D."/>
            <person name="Courtney L."/>
            <person name="Kruchowski S.S."/>
            <person name="Tomlinson C."/>
            <person name="Strong C."/>
            <person name="Delehaunty K."/>
            <person name="Fronick C."/>
            <person name="Courtney B."/>
            <person name="Rock S.M."/>
            <person name="Belter E."/>
            <person name="Du F."/>
            <person name="Kim K."/>
            <person name="Abbott R.M."/>
            <person name="Cotton M."/>
            <person name="Levy A."/>
            <person name="Marchetto P."/>
            <person name="Ochoa K."/>
            <person name="Jackson S.M."/>
            <person name="Gillam B."/>
            <person name="Chen W."/>
            <person name="Yan L."/>
            <person name="Higginbotham J."/>
            <person name="Cardenas M."/>
            <person name="Waligorski J."/>
            <person name="Applebaum E."/>
            <person name="Phelps L."/>
            <person name="Falcone J."/>
            <person name="Kanchi K."/>
            <person name="Thane T."/>
            <person name="Scimone A."/>
            <person name="Thane N."/>
            <person name="Henke J."/>
            <person name="Wang T."/>
            <person name="Ruppert J."/>
            <person name="Shah N."/>
            <person name="Rotter K."/>
            <person name="Hodges J."/>
            <person name="Ingenthron E."/>
            <person name="Cordes M."/>
            <person name="Kohlberg S."/>
            <person name="Sgro J."/>
            <person name="Delgado B."/>
            <person name="Mead K."/>
            <person name="Chinwalla A."/>
            <person name="Leonard S."/>
            <person name="Crouse K."/>
            <person name="Collura K."/>
            <person name="Kudrna D."/>
            <person name="Currie J."/>
            <person name="He R."/>
            <person name="Angelova A."/>
            <person name="Rajasekar S."/>
            <person name="Mueller T."/>
            <person name="Lomeli R."/>
            <person name="Scara G."/>
            <person name="Ko A."/>
            <person name="Delaney K."/>
            <person name="Wissotski M."/>
            <person name="Lopez G."/>
            <person name="Campos D."/>
            <person name="Braidotti M."/>
            <person name="Ashley E."/>
            <person name="Golser W."/>
            <person name="Kim H."/>
            <person name="Lee S."/>
            <person name="Lin J."/>
            <person name="Dujmic Z."/>
            <person name="Kim W."/>
            <person name="Talag J."/>
            <person name="Zuccolo A."/>
            <person name="Fan C."/>
            <person name="Sebastian A."/>
            <person name="Kramer M."/>
            <person name="Spiegel L."/>
            <person name="Nascimento L."/>
            <person name="Zutavern T."/>
            <person name="Miller B."/>
            <person name="Ambroise C."/>
            <person name="Muller S."/>
            <person name="Spooner W."/>
            <person name="Narechania A."/>
            <person name="Ren L."/>
            <person name="Wei S."/>
            <person name="Kumari S."/>
            <person name="Faga B."/>
            <person name="Levy M.J."/>
            <person name="McMahan L."/>
            <person name="Van Buren P."/>
            <person name="Vaughn M.W."/>
            <person name="Ying K."/>
            <person name="Yeh C.-T."/>
            <person name="Emrich S.J."/>
            <person name="Jia Y."/>
            <person name="Kalyanaraman A."/>
            <person name="Hsia A.-P."/>
            <person name="Barbazuk W.B."/>
            <person name="Baucom R.S."/>
            <person name="Brutnell T.P."/>
            <person name="Carpita N.C."/>
            <person name="Chaparro C."/>
            <person name="Chia J.-M."/>
            <person name="Deragon J.-M."/>
            <person name="Estill J.C."/>
            <person name="Fu Y."/>
            <person name="Jeddeloh J.A."/>
            <person name="Han Y."/>
            <person name="Lee H."/>
            <person name="Li P."/>
            <person name="Lisch D.R."/>
            <person name="Liu S."/>
            <person name="Liu Z."/>
            <person name="Nagel D.H."/>
            <person name="McCann M.C."/>
            <person name="SanMiguel P."/>
            <person name="Myers A.M."/>
            <person name="Nettleton D."/>
            <person name="Nguyen J."/>
            <person name="Penning B.W."/>
            <person name="Ponnala L."/>
            <person name="Schneider K.L."/>
            <person name="Schwartz D.C."/>
            <person name="Sharma A."/>
            <person name="Soderlund C."/>
            <person name="Springer N.M."/>
            <person name="Sun Q."/>
            <person name="Wang H."/>
            <person name="Waterman M."/>
            <person name="Westerman R."/>
            <person name="Wolfgruber T.K."/>
            <person name="Yang L."/>
            <person name="Yu Y."/>
            <person name="Zhang L."/>
            <person name="Zhou S."/>
            <person name="Zhu Q."/>
            <person name="Bennetzen J.L."/>
            <person name="Dawe R.K."/>
            <person name="Jiang J."/>
            <person name="Jiang N."/>
            <person name="Presting G.G."/>
            <person name="Wessler S.R."/>
            <person name="Aluru S."/>
            <person name="Martienssen R.A."/>
            <person name="Clifton S.W."/>
            <person name="McCombie W.R."/>
            <person name="Wing R.A."/>
            <person name="Wilson R.K."/>
        </authorList>
    </citation>
    <scope>NUCLEOTIDE SEQUENCE [LARGE SCALE GENOMIC DNA]</scope>
    <source>
        <strain evidence="12">cv. B73</strain>
    </source>
</reference>
<evidence type="ECO:0000313" key="11">
    <source>
        <dbReference type="EnsemblPlants" id="Zm00001eb240340_P001"/>
    </source>
</evidence>
<reference evidence="11" key="2">
    <citation type="submission" date="2019-07" db="EMBL/GenBank/DDBJ databases">
        <authorList>
            <person name="Seetharam A."/>
            <person name="Woodhouse M."/>
            <person name="Cannon E."/>
        </authorList>
    </citation>
    <scope>NUCLEOTIDE SEQUENCE [LARGE SCALE GENOMIC DNA]</scope>
    <source>
        <strain evidence="11">cv. B73</strain>
    </source>
</reference>
<dbReference type="PROSITE" id="PS00211">
    <property type="entry name" value="ABC_TRANSPORTER_1"/>
    <property type="match status" value="1"/>
</dbReference>
<dbReference type="GO" id="GO:0016020">
    <property type="term" value="C:membrane"/>
    <property type="evidence" value="ECO:0007669"/>
    <property type="project" value="UniProtKB-SubCell"/>
</dbReference>
<dbReference type="Pfam" id="PF24526">
    <property type="entry name" value="ABCA12_C"/>
    <property type="match status" value="1"/>
</dbReference>
<sequence>MGASRLEQTDALFRKNLVIQRRACKTNCCLILFPLALCSVIGGLQIAINHASSQGGGGGGGGGGATPAIRLDCSCSNVSVDENALGGIQCPDECPLPRAPKWPPVVRTPSPEYRAVQDGLFPFADLPDASCRAEGSCPATFLVTGDNHSFVGSVIDNILPTHSSSVNLSADVSALSDFVLADDGEFHQSFLQNKCSPNLTLSYPVQYGNNVVSQDVRCTEGLVLWRDSSRLINDELYGGYYQGNRNHKIDEIAAVYDFLSSDQSNFNLIISYNSTNDYGVYDESEQSIPVINQAGPVQKPNLVQVPRLANMASNAYLHLKGNGLKMPFEFVKEMPRAAIPIHDGQFDLAPYIGQLPFVWTMELLFPVILTNLVYERQNKLRIMMKMHGLGDLPYWTISYCYFLLLSLLYVLSFVLFGSALGLTFFRQNNYGMQFIFYFAYMNLQISFAFLMTTYFSSVRTATVTGYLYIFVSGLLSQFMFRPYVEDSNISRIWITLMELLPAFSLYRIVYEFSRFAQAQPENYMASSGIQWADMTNPESGLAGVLTIMAVEWLLFLLFAFYLDHFRSYKDGIRKAAALVRSRIHGNHSEAAQQQNVQLQEFRASIQLERTDVLKEREIVELISKESDRSYSVICDNLGKVYRGKDGNADKIAVRGISISMSRGQCFGVLGPNGAGKTTLINMLTGFCKPTSGTAYVQGMDIRFDMDRIYTGIGVCPQDDLLWESLTGREHLLFYGRLKKLKAAALFEAIEQSLRSMHLLAGGVADKLVGKYSGGMKRRLSVAISLIGDPKVVYMDEPSSGLDPASRKNLWKAVKSAKQDRTIVLTTHSMEEADVLCDRIGIIANGSLQCIGSSKELKDRYGGSCLLTVTTPAGGQEEEEVERLVQSISPAANRVYRVSGTQKFEMPKRGMKISAVFQAMEQAKSSLDIVAWGLADTTLEDVFVRVAKQTDMSTVT</sequence>
<dbReference type="GO" id="GO:0042626">
    <property type="term" value="F:ATPase-coupled transmembrane transporter activity"/>
    <property type="evidence" value="ECO:0000318"/>
    <property type="project" value="GO_Central"/>
</dbReference>
<dbReference type="GO" id="GO:0006869">
    <property type="term" value="P:lipid transport"/>
    <property type="evidence" value="ECO:0000318"/>
    <property type="project" value="GO_Central"/>
</dbReference>
<keyword evidence="12" id="KW-1185">Reference proteome</keyword>
<dbReference type="OrthoDB" id="8061355at2759"/>
<dbReference type="RefSeq" id="XP_008645659.1">
    <property type="nucleotide sequence ID" value="XM_008647437.3"/>
</dbReference>
<dbReference type="Gramene" id="Zm00001eb240340_T001">
    <property type="protein sequence ID" value="Zm00001eb240340_P001"/>
    <property type="gene ID" value="Zm00001eb240340"/>
</dbReference>
<accession>A0A804PHN1</accession>
<comment type="subcellular location">
    <subcellularLocation>
        <location evidence="1">Membrane</location>
        <topology evidence="1">Multi-pass membrane protein</topology>
    </subcellularLocation>
</comment>
<dbReference type="EnsemblPlants" id="Zm00001eb240340_T001">
    <property type="protein sequence ID" value="Zm00001eb240340_P001"/>
    <property type="gene ID" value="Zm00001eb240340"/>
</dbReference>
<organism evidence="11 12">
    <name type="scientific">Zea mays</name>
    <name type="common">Maize</name>
    <dbReference type="NCBI Taxonomy" id="4577"/>
    <lineage>
        <taxon>Eukaryota</taxon>
        <taxon>Viridiplantae</taxon>
        <taxon>Streptophyta</taxon>
        <taxon>Embryophyta</taxon>
        <taxon>Tracheophyta</taxon>
        <taxon>Spermatophyta</taxon>
        <taxon>Magnoliopsida</taxon>
        <taxon>Liliopsida</taxon>
        <taxon>Poales</taxon>
        <taxon>Poaceae</taxon>
        <taxon>PACMAD clade</taxon>
        <taxon>Panicoideae</taxon>
        <taxon>Andropogonodae</taxon>
        <taxon>Andropogoneae</taxon>
        <taxon>Tripsacinae</taxon>
        <taxon>Zea</taxon>
    </lineage>
</organism>
<gene>
    <name evidence="11" type="primary">LOC103627122</name>
</gene>
<evidence type="ECO:0000256" key="7">
    <source>
        <dbReference type="ARBA" id="ARBA00022989"/>
    </source>
</evidence>
<dbReference type="PANTHER" id="PTHR19229:SF127">
    <property type="entry name" value="ABC TRANSPORTER DOMAIN-CONTAINING PROTEIN"/>
    <property type="match status" value="1"/>
</dbReference>
<evidence type="ECO:0000256" key="5">
    <source>
        <dbReference type="ARBA" id="ARBA00022741"/>
    </source>
</evidence>
<dbReference type="InterPro" id="IPR026082">
    <property type="entry name" value="ABCA"/>
</dbReference>
<dbReference type="Gene3D" id="3.40.50.300">
    <property type="entry name" value="P-loop containing nucleotide triphosphate hydrolases"/>
    <property type="match status" value="1"/>
</dbReference>
<dbReference type="InterPro" id="IPR027417">
    <property type="entry name" value="P-loop_NTPase"/>
</dbReference>
<proteinExistence type="inferred from homology"/>
<dbReference type="Pfam" id="PF12698">
    <property type="entry name" value="ABC2_membrane_3"/>
    <property type="match status" value="1"/>
</dbReference>
<dbReference type="KEGG" id="zma:103627122"/>
<dbReference type="GeneID" id="103627122"/>
<evidence type="ECO:0000256" key="9">
    <source>
        <dbReference type="SAM" id="Phobius"/>
    </source>
</evidence>
<protein>
    <recommendedName>
        <fullName evidence="10">ABC transporter domain-containing protein</fullName>
    </recommendedName>
</protein>
<feature type="transmembrane region" description="Helical" evidence="9">
    <location>
        <begin position="461"/>
        <end position="480"/>
    </location>
</feature>
<dbReference type="SUPFAM" id="SSF52540">
    <property type="entry name" value="P-loop containing nucleoside triphosphate hydrolases"/>
    <property type="match status" value="1"/>
</dbReference>
<dbReference type="InterPro" id="IPR003593">
    <property type="entry name" value="AAA+_ATPase"/>
</dbReference>
<dbReference type="PANTHER" id="PTHR19229">
    <property type="entry name" value="ATP-BINDING CASSETTE TRANSPORTER SUBFAMILY A ABCA"/>
    <property type="match status" value="1"/>
</dbReference>
<feature type="transmembrane region" description="Helical" evidence="9">
    <location>
        <begin position="394"/>
        <end position="422"/>
    </location>
</feature>
<keyword evidence="5" id="KW-0547">Nucleotide-binding</keyword>
<dbReference type="PROSITE" id="PS50893">
    <property type="entry name" value="ABC_TRANSPORTER_2"/>
    <property type="match status" value="1"/>
</dbReference>
<keyword evidence="7 9" id="KW-1133">Transmembrane helix</keyword>
<dbReference type="InterPro" id="IPR003439">
    <property type="entry name" value="ABC_transporter-like_ATP-bd"/>
</dbReference>
<keyword evidence="8 9" id="KW-0472">Membrane</keyword>
<evidence type="ECO:0000256" key="1">
    <source>
        <dbReference type="ARBA" id="ARBA00004141"/>
    </source>
</evidence>
<evidence type="ECO:0000256" key="3">
    <source>
        <dbReference type="ARBA" id="ARBA00022448"/>
    </source>
</evidence>
<evidence type="ECO:0000259" key="10">
    <source>
        <dbReference type="PROSITE" id="PS50893"/>
    </source>
</evidence>
<evidence type="ECO:0000256" key="6">
    <source>
        <dbReference type="ARBA" id="ARBA00022840"/>
    </source>
</evidence>
<evidence type="ECO:0000256" key="8">
    <source>
        <dbReference type="ARBA" id="ARBA00023136"/>
    </source>
</evidence>
<feature type="domain" description="ABC transporter" evidence="10">
    <location>
        <begin position="632"/>
        <end position="869"/>
    </location>
</feature>
<dbReference type="InterPro" id="IPR017871">
    <property type="entry name" value="ABC_transporter-like_CS"/>
</dbReference>
<dbReference type="FunFam" id="3.40.50.300:FF:000665">
    <property type="entry name" value="ABC transporter A family member 2"/>
    <property type="match status" value="1"/>
</dbReference>
<feature type="transmembrane region" description="Helical" evidence="9">
    <location>
        <begin position="434"/>
        <end position="455"/>
    </location>
</feature>
<keyword evidence="3" id="KW-0813">Transport</keyword>
<evidence type="ECO:0000256" key="4">
    <source>
        <dbReference type="ARBA" id="ARBA00022692"/>
    </source>
</evidence>
<keyword evidence="4 9" id="KW-0812">Transmembrane</keyword>
<name>A0A804PHN1_MAIZE</name>
<dbReference type="AlphaFoldDB" id="A0A804PHN1"/>
<reference evidence="11" key="3">
    <citation type="submission" date="2021-05" db="UniProtKB">
        <authorList>
            <consortium name="EnsemblPlants"/>
        </authorList>
    </citation>
    <scope>IDENTIFICATION</scope>
    <source>
        <strain evidence="11">cv. B73</strain>
    </source>
</reference>
<dbReference type="Pfam" id="PF00005">
    <property type="entry name" value="ABC_tran"/>
    <property type="match status" value="1"/>
</dbReference>
<dbReference type="Proteomes" id="UP000007305">
    <property type="component" value="Chromosome 5"/>
</dbReference>
<dbReference type="CDD" id="cd03263">
    <property type="entry name" value="ABC_subfamily_A"/>
    <property type="match status" value="1"/>
</dbReference>